<keyword evidence="1" id="KW-0812">Transmembrane</keyword>
<keyword evidence="1" id="KW-0472">Membrane</keyword>
<feature type="transmembrane region" description="Helical" evidence="1">
    <location>
        <begin position="313"/>
        <end position="333"/>
    </location>
</feature>
<dbReference type="AlphaFoldDB" id="A0A238ZEZ9"/>
<evidence type="ECO:0008006" key="5">
    <source>
        <dbReference type="Google" id="ProtNLM"/>
    </source>
</evidence>
<dbReference type="OrthoDB" id="102112at2"/>
<evidence type="ECO:0000256" key="1">
    <source>
        <dbReference type="SAM" id="Phobius"/>
    </source>
</evidence>
<proteinExistence type="predicted"/>
<sequence>MYIKRFITILFTILLSISVNSQNVKEVSRYWTSFSQTVEVQTDSIKKFKVVAYAKTDTNDEKAWSGIWARVDNKPEQGRGFFDNMRDRPIKTNAWTEYTVEGTIDAAAEKIVFGGICMYNGKFFFDKMELYIEDDSGVYQPVDIKNASFENKVADRIIPDWSPGISSGEISLVREFTSSSSDDRVDGDYSILVEGKDISDDTGNPEALLPNIGIFITLLYLFLIVFSLMTYTSSTDENTWSRAGKMGFRFSFIYFLLIIFFQNNGAYPYFGYIAEKPVELMQNFATWFGKAVVGIPYDVNTGPNGSGDTTYDYLVVFIVFLTAVIGTLIWSLLDRKRTNYKKLYYWLTTGMRYYVGLMLIGYGLVKVIQLQFQPPSFYRLMETYGESSPMGLAWTFLGFSEGYNMFMGIAEVLAGLLLFRRTLTFGAVITLMTTMNVMAVNYFFDVPVKILSTHLVIMTVFLLSRDIKKVMQFLVTNKAVEKLTTIPRPPFKKWLRISLGVLKGLIVAYALGYGLYRAIESKEEYGLNEPNPPLYGIYEVTNYVVNGDTLVDYNSDVRWKELRFERAGRVQVHKMNKERVNFNIVIDSTGQQLIKFSPSDDAASSFDFKYTKTENTLDFQYIFKNDTISGKTRKLGEEDFLLINRGFHWISEYPYNR</sequence>
<evidence type="ECO:0000256" key="2">
    <source>
        <dbReference type="SAM" id="SignalP"/>
    </source>
</evidence>
<feature type="transmembrane region" description="Helical" evidence="1">
    <location>
        <begin position="392"/>
        <end position="418"/>
    </location>
</feature>
<feature type="transmembrane region" description="Helical" evidence="1">
    <location>
        <begin position="208"/>
        <end position="231"/>
    </location>
</feature>
<keyword evidence="2" id="KW-0732">Signal</keyword>
<dbReference type="Gene3D" id="2.60.120.260">
    <property type="entry name" value="Galactose-binding domain-like"/>
    <property type="match status" value="1"/>
</dbReference>
<keyword evidence="4" id="KW-1185">Reference proteome</keyword>
<keyword evidence="1" id="KW-1133">Transmembrane helix</keyword>
<dbReference type="Proteomes" id="UP000198379">
    <property type="component" value="Unassembled WGS sequence"/>
</dbReference>
<dbReference type="EMBL" id="FZNY01000003">
    <property type="protein sequence ID" value="SNR81662.1"/>
    <property type="molecule type" value="Genomic_DNA"/>
</dbReference>
<reference evidence="3 4" key="1">
    <citation type="submission" date="2017-06" db="EMBL/GenBank/DDBJ databases">
        <authorList>
            <person name="Kim H.J."/>
            <person name="Triplett B.A."/>
        </authorList>
    </citation>
    <scope>NUCLEOTIDE SEQUENCE [LARGE SCALE GENOMIC DNA]</scope>
    <source>
        <strain evidence="3 4">DSM 25597</strain>
    </source>
</reference>
<name>A0A238ZEZ9_9FLAO</name>
<evidence type="ECO:0000313" key="4">
    <source>
        <dbReference type="Proteomes" id="UP000198379"/>
    </source>
</evidence>
<accession>A0A238ZEZ9</accession>
<feature type="transmembrane region" description="Helical" evidence="1">
    <location>
        <begin position="353"/>
        <end position="372"/>
    </location>
</feature>
<feature type="transmembrane region" description="Helical" evidence="1">
    <location>
        <begin position="252"/>
        <end position="270"/>
    </location>
</feature>
<gene>
    <name evidence="3" type="ORF">SAMN06265376_103159</name>
</gene>
<feature type="signal peptide" evidence="2">
    <location>
        <begin position="1"/>
        <end position="21"/>
    </location>
</feature>
<protein>
    <recommendedName>
        <fullName evidence="5">DoxX protein</fullName>
    </recommendedName>
</protein>
<dbReference type="RefSeq" id="WP_089371489.1">
    <property type="nucleotide sequence ID" value="NZ_BMEP01000001.1"/>
</dbReference>
<feature type="transmembrane region" description="Helical" evidence="1">
    <location>
        <begin position="450"/>
        <end position="467"/>
    </location>
</feature>
<evidence type="ECO:0000313" key="3">
    <source>
        <dbReference type="EMBL" id="SNR81662.1"/>
    </source>
</evidence>
<feature type="transmembrane region" description="Helical" evidence="1">
    <location>
        <begin position="494"/>
        <end position="516"/>
    </location>
</feature>
<organism evidence="3 4">
    <name type="scientific">Dokdonia pacifica</name>
    <dbReference type="NCBI Taxonomy" id="1627892"/>
    <lineage>
        <taxon>Bacteria</taxon>
        <taxon>Pseudomonadati</taxon>
        <taxon>Bacteroidota</taxon>
        <taxon>Flavobacteriia</taxon>
        <taxon>Flavobacteriales</taxon>
        <taxon>Flavobacteriaceae</taxon>
        <taxon>Dokdonia</taxon>
    </lineage>
</organism>
<feature type="chain" id="PRO_5013257932" description="DoxX protein" evidence="2">
    <location>
        <begin position="22"/>
        <end position="657"/>
    </location>
</feature>